<organism evidence="2 3">
    <name type="scientific">Aspergillus calidoustus</name>
    <dbReference type="NCBI Taxonomy" id="454130"/>
    <lineage>
        <taxon>Eukaryota</taxon>
        <taxon>Fungi</taxon>
        <taxon>Dikarya</taxon>
        <taxon>Ascomycota</taxon>
        <taxon>Pezizomycotina</taxon>
        <taxon>Eurotiomycetes</taxon>
        <taxon>Eurotiomycetidae</taxon>
        <taxon>Eurotiales</taxon>
        <taxon>Aspergillaceae</taxon>
        <taxon>Aspergillus</taxon>
        <taxon>Aspergillus subgen. Nidulantes</taxon>
    </lineage>
</organism>
<dbReference type="EMBL" id="CDMC01000006">
    <property type="protein sequence ID" value="CEN61198.1"/>
    <property type="molecule type" value="Genomic_DNA"/>
</dbReference>
<gene>
    <name evidence="2" type="ORF">ASPCAL07862</name>
</gene>
<feature type="region of interest" description="Disordered" evidence="1">
    <location>
        <begin position="62"/>
        <end position="141"/>
    </location>
</feature>
<dbReference type="Proteomes" id="UP000054771">
    <property type="component" value="Unassembled WGS sequence"/>
</dbReference>
<evidence type="ECO:0000313" key="3">
    <source>
        <dbReference type="Proteomes" id="UP000054771"/>
    </source>
</evidence>
<protein>
    <submittedName>
        <fullName evidence="2">Uncharacterized protein</fullName>
    </submittedName>
</protein>
<keyword evidence="3" id="KW-1185">Reference proteome</keyword>
<name>A0A0U5CPQ9_ASPCI</name>
<evidence type="ECO:0000256" key="1">
    <source>
        <dbReference type="SAM" id="MobiDB-lite"/>
    </source>
</evidence>
<proteinExistence type="predicted"/>
<reference evidence="3" key="1">
    <citation type="journal article" date="2016" name="Genome Announc.">
        <title>Draft genome sequences of fungus Aspergillus calidoustus.</title>
        <authorList>
            <person name="Horn F."/>
            <person name="Linde J."/>
            <person name="Mattern D.J."/>
            <person name="Walther G."/>
            <person name="Guthke R."/>
            <person name="Scherlach K."/>
            <person name="Martin K."/>
            <person name="Brakhage A.A."/>
            <person name="Petzke L."/>
            <person name="Valiante V."/>
        </authorList>
    </citation>
    <scope>NUCLEOTIDE SEQUENCE [LARGE SCALE GENOMIC DNA]</scope>
    <source>
        <strain evidence="3">SF006504</strain>
    </source>
</reference>
<sequence>MDSSGRVPVPAEDLLPPFAPRHATRVELPSLNYATLSEPPMAHGSRFQAYVEDGDEPPAYEEYSRNTMGEPRARNEAFNAPFDPRLNQGMSIPPDFQVREINPSAQAGQGNIRETPGVEPSAPQRPASRASTVSTEPFPDFDAIEVRPPSLVYRCQEKAYEYALAKLAEDLVNARGTPTAAASLSGPNFSTDQERLPNGPSLIAIQGVSPCSELSHHDHFCHVHEKQKLRMREKIHCTLLYSDDIPMHFRRRFTALTNMVIDMEFIFFRVNHFPREPLRFVTQESLEKVRYYGTEMLRYLSRLGTTLNQSKITALSSQCLVSQVASRTDLTALGRFQKMAEIVIQPHKFLNKARTFEQEFFELFSKFYDGFFFDDFHIIYNNYLVKKPETEHVPPILVDVSYHLNSVYKILNRLVEDYRILKDTHIEIGEKYLQPVLEELSQGPGVWEQCVRAANPNSFRQSGLHPTPIIHYTGPHPMQHLVSDQEPQPQSAYPTFNERRPSPARIVDCLGTQRRMAQMSHLGHRGPVRIVDSPDTQRRIAQLSYTNDNRGPVNIVDSPGTQRRLAQISYTEGRHGPVRIISPHKPQPPSAQASYNEGRRNLGHIVGSSETQHHLARAPQGQTHSSHGQAYNMLEPPAYFPNSSFTQGRQSQSPIIGEIIDIYDNRAPITQGYRLQSQIVDLNLPQTQTQHQIHQAQPECPQAHAQIHHPQPRRLHPFEFMHANEVQRTVESHRAHHFAHPGAFGVQSPPPVYVEQVRPSEARYIHSMVEIIRGERPHSPGRWGRARVMSHTPEYQEHGLPFHGPFIRTQRAQPYHYNPGDHLHCHRPHTHIAGNGHDHLPPHA</sequence>
<dbReference type="AlphaFoldDB" id="A0A0U5CPQ9"/>
<dbReference type="OrthoDB" id="4497052at2759"/>
<evidence type="ECO:0000313" key="2">
    <source>
        <dbReference type="EMBL" id="CEN61198.1"/>
    </source>
</evidence>
<dbReference type="STRING" id="454130.A0A0U5CPQ9"/>
<accession>A0A0U5CPQ9</accession>